<organism evidence="2 3">
    <name type="scientific">Petrachloros mirabilis ULC683</name>
    <dbReference type="NCBI Taxonomy" id="2781853"/>
    <lineage>
        <taxon>Bacteria</taxon>
        <taxon>Bacillati</taxon>
        <taxon>Cyanobacteriota</taxon>
        <taxon>Cyanophyceae</taxon>
        <taxon>Synechococcales</taxon>
        <taxon>Petrachlorosaceae</taxon>
        <taxon>Petrachloros</taxon>
        <taxon>Petrachloros mirabilis</taxon>
    </lineage>
</organism>
<dbReference type="InterPro" id="IPR052919">
    <property type="entry name" value="TA_system_RNase"/>
</dbReference>
<dbReference type="PANTHER" id="PTHR36173">
    <property type="entry name" value="RIBONUCLEASE VAPC16-RELATED"/>
    <property type="match status" value="1"/>
</dbReference>
<dbReference type="CDD" id="cd09872">
    <property type="entry name" value="PIN_Sll0205-like"/>
    <property type="match status" value="1"/>
</dbReference>
<evidence type="ECO:0000259" key="1">
    <source>
        <dbReference type="Pfam" id="PF01850"/>
    </source>
</evidence>
<dbReference type="InterPro" id="IPR029060">
    <property type="entry name" value="PIN-like_dom_sf"/>
</dbReference>
<dbReference type="Pfam" id="PF01850">
    <property type="entry name" value="PIN"/>
    <property type="match status" value="1"/>
</dbReference>
<dbReference type="InterPro" id="IPR041705">
    <property type="entry name" value="PIN_Sll0205"/>
</dbReference>
<dbReference type="Gene3D" id="3.40.50.1010">
    <property type="entry name" value="5'-nuclease"/>
    <property type="match status" value="1"/>
</dbReference>
<evidence type="ECO:0000313" key="3">
    <source>
        <dbReference type="Proteomes" id="UP000607397"/>
    </source>
</evidence>
<dbReference type="AlphaFoldDB" id="A0A8K1ZX52"/>
<gene>
    <name evidence="2" type="ORF">GS597_04235</name>
</gene>
<dbReference type="InterPro" id="IPR002716">
    <property type="entry name" value="PIN_dom"/>
</dbReference>
<dbReference type="SUPFAM" id="SSF88723">
    <property type="entry name" value="PIN domain-like"/>
    <property type="match status" value="1"/>
</dbReference>
<keyword evidence="3" id="KW-1185">Reference proteome</keyword>
<feature type="domain" description="PIN" evidence="1">
    <location>
        <begin position="7"/>
        <end position="120"/>
    </location>
</feature>
<dbReference type="Proteomes" id="UP000607397">
    <property type="component" value="Unassembled WGS sequence"/>
</dbReference>
<protein>
    <submittedName>
        <fullName evidence="2">PIN domain-containing protein</fullName>
    </submittedName>
</protein>
<accession>A0A8K1ZX52</accession>
<name>A0A8K1ZX52_9CYAN</name>
<dbReference type="EMBL" id="WVIC01000006">
    <property type="protein sequence ID" value="NCJ05731.1"/>
    <property type="molecule type" value="Genomic_DNA"/>
</dbReference>
<sequence>MKVLLYTHALLWYITSDLRLSDKAREIIQTKTNLFFSIASLWEISIKINIGKLQQSSSFDDILIRLEFINAEILSLKEEDAKTYVDLPFIPEHRDPFDRILVAQAINYSLDIVSGDKKFDLYPIGRVWE</sequence>
<evidence type="ECO:0000313" key="2">
    <source>
        <dbReference type="EMBL" id="NCJ05731.1"/>
    </source>
</evidence>
<proteinExistence type="predicted"/>
<dbReference type="PANTHER" id="PTHR36173:SF2">
    <property type="entry name" value="RIBONUCLEASE VAPC16"/>
    <property type="match status" value="1"/>
</dbReference>
<comment type="caution">
    <text evidence="2">The sequence shown here is derived from an EMBL/GenBank/DDBJ whole genome shotgun (WGS) entry which is preliminary data.</text>
</comment>
<reference evidence="2" key="1">
    <citation type="submission" date="2019-12" db="EMBL/GenBank/DDBJ databases">
        <title>High-Quality draft genome sequences of three cyanobacteria isolated from the limestone walls of the Old Cathedral of Coimbra.</title>
        <authorList>
            <person name="Tiago I."/>
            <person name="Soares F."/>
            <person name="Portugal A."/>
        </authorList>
    </citation>
    <scope>NUCLEOTIDE SEQUENCE [LARGE SCALE GENOMIC DNA]</scope>
    <source>
        <strain evidence="2">C</strain>
    </source>
</reference>
<dbReference type="RefSeq" id="WP_161824213.1">
    <property type="nucleotide sequence ID" value="NZ_WVIC01000006.1"/>
</dbReference>